<sequence length="1202" mass="133075">MTSTTVQRLEAMARSLGERLPRDEALGALLETIAACYPALSRSAVFLSEDGRLLAASHDFDPALLPDPGVASTPGDPSHPAAAIEDIEERLLLQALGAEDGALGYWAIEIVESLPETETLQALHASIDQLFASTQADAAELKRRQRQRIERLERDQALMQSLLAQIDTLILADDEQRMLDVVCTQLVETGLFLGAWVAPAEHGITPIATGGDSEIIDRPSAEVKRTLEDGIRRAHALVDSGRRLVIDERIAAPFAQLNWFDTPPLAALVPLSRGGRLWAFLVVIAAAESDLDQQVSEVLVHLGELVNRSLEQLDLRDRLDEEQQRNTYLAYHDPLTNLANRRAVDAELPKALARADRHQQMLAVALLDLDDFKPINDRFGHAAGDEMLMTLAARLKNAIRDTDTAARLGGDEFLLILEDIEGDEGLARVLDRVATTIRQPISLEDGVEVHANGSIGVTRYPLDDSAPQQLIRNADAALYAAKNNKSARRQDWVIWERETTQRGQDLPEMSETVKAYGPAAKMLLERIQPEVDRLSDDFIDRFYAELSKQESIRTVLDRLSTAEYATLQTQQAAHLAFLLDPDLSEEAHVNRARQIGHVHALAGVSPSDLVRAITVYMHEFNDTFNRAHLNQRHQNRLERVFTERLSMELSHQLTAGQAVDDEFHAGLVEMDRRRRDERNWPDFNEHLLDTLSGLPGIDGVAILSPNADGRFVANYAEGVDLFNRPDGRSDLHPTLDLKRPESDHPVSVAYRQARVTRMDNTLADPAGAPWAKPAEALGVRSSVAIPILDNRDQPIAVICLHGRIPGMFANARLQGFAGQLMALVSQAWRQIRSPTALLYAKGDYDRWRQAFYDGGLEMIFQPVIDVQTGRLTTLEALARLYLPDGEVILPNMFIPWLNDGQVMRLFELGLEQSLICLRDIEARHGPSLSVAINLPVGVLMDPATPGHVRAALDRHGVSPHRVTLELLEQGDTGFEPSDLAEPMQRLGELGVNLAMDDLGSGYNNLLRLRSLPFNTVKVDQGMVRAAQHEPGRVLTFIASMIQMAQALELRTVVEGLETPDLIEATALLGGQLGQGYAIARPMRRNALAGWMTRFDFATHPARPRTALGAMAALWGLRSLGRAHLEQSERHHQLRAAAAWWATENLDRHRHLATGILSLLQEFRDGTMPGETFEARLQGYMGTLDQLIRSTATDEVSAATADE</sequence>
<evidence type="ECO:0000259" key="5">
    <source>
        <dbReference type="PROSITE" id="PS50887"/>
    </source>
</evidence>
<dbReference type="SUPFAM" id="SSF55781">
    <property type="entry name" value="GAF domain-like"/>
    <property type="match status" value="1"/>
</dbReference>
<dbReference type="SUPFAM" id="SSF141868">
    <property type="entry name" value="EAL domain-like"/>
    <property type="match status" value="1"/>
</dbReference>
<dbReference type="InterPro" id="IPR035919">
    <property type="entry name" value="EAL_sf"/>
</dbReference>
<keyword evidence="6" id="KW-0548">Nucleotidyltransferase</keyword>
<dbReference type="InterPro" id="IPR003018">
    <property type="entry name" value="GAF"/>
</dbReference>
<keyword evidence="3" id="KW-0175">Coiled coil</keyword>
<dbReference type="InterPro" id="IPR043128">
    <property type="entry name" value="Rev_trsase/Diguanyl_cyclase"/>
</dbReference>
<evidence type="ECO:0000256" key="2">
    <source>
        <dbReference type="ARBA" id="ARBA00029839"/>
    </source>
</evidence>
<dbReference type="InterPro" id="IPR001633">
    <property type="entry name" value="EAL_dom"/>
</dbReference>
<keyword evidence="6" id="KW-0808">Transferase</keyword>
<dbReference type="PANTHER" id="PTHR33121">
    <property type="entry name" value="CYCLIC DI-GMP PHOSPHODIESTERASE PDEF"/>
    <property type="match status" value="1"/>
</dbReference>
<dbReference type="PANTHER" id="PTHR33121:SF70">
    <property type="entry name" value="SIGNALING PROTEIN YKOW"/>
    <property type="match status" value="1"/>
</dbReference>
<feature type="domain" description="GGDEF" evidence="5">
    <location>
        <begin position="360"/>
        <end position="497"/>
    </location>
</feature>
<dbReference type="CDD" id="cd01948">
    <property type="entry name" value="EAL"/>
    <property type="match status" value="1"/>
</dbReference>
<dbReference type="Gene3D" id="1.10.490.10">
    <property type="entry name" value="Globins"/>
    <property type="match status" value="1"/>
</dbReference>
<organism evidence="6 7">
    <name type="scientific">Guyparkeria halophila</name>
    <dbReference type="NCBI Taxonomy" id="47960"/>
    <lineage>
        <taxon>Bacteria</taxon>
        <taxon>Pseudomonadati</taxon>
        <taxon>Pseudomonadota</taxon>
        <taxon>Gammaproteobacteria</taxon>
        <taxon>Chromatiales</taxon>
        <taxon>Thioalkalibacteraceae</taxon>
        <taxon>Guyparkeria</taxon>
    </lineage>
</organism>
<feature type="coiled-coil region" evidence="3">
    <location>
        <begin position="135"/>
        <end position="162"/>
    </location>
</feature>
<proteinExistence type="predicted"/>
<dbReference type="InterPro" id="IPR012292">
    <property type="entry name" value="Globin/Proto"/>
</dbReference>
<dbReference type="CDD" id="cd01949">
    <property type="entry name" value="GGDEF"/>
    <property type="match status" value="1"/>
</dbReference>
<gene>
    <name evidence="6" type="ORF">SR882_07155</name>
</gene>
<dbReference type="PROSITE" id="PS50883">
    <property type="entry name" value="EAL"/>
    <property type="match status" value="1"/>
</dbReference>
<dbReference type="Gene3D" id="3.30.450.40">
    <property type="match status" value="1"/>
</dbReference>
<dbReference type="CDD" id="cd14759">
    <property type="entry name" value="GS_GGDEF_2"/>
    <property type="match status" value="1"/>
</dbReference>
<dbReference type="SMART" id="SM00052">
    <property type="entry name" value="EAL"/>
    <property type="match status" value="1"/>
</dbReference>
<keyword evidence="7" id="KW-1185">Reference proteome</keyword>
<evidence type="ECO:0000259" key="4">
    <source>
        <dbReference type="PROSITE" id="PS50883"/>
    </source>
</evidence>
<feature type="domain" description="EAL" evidence="4">
    <location>
        <begin position="840"/>
        <end position="1095"/>
    </location>
</feature>
<reference evidence="6 7" key="1">
    <citation type="submission" date="2023-11" db="EMBL/GenBank/DDBJ databases">
        <title>MicrobeMod: A computational toolkit for identifying prokaryotic methylation and restriction-modification with nanopore sequencing.</title>
        <authorList>
            <person name="Crits-Christoph A."/>
            <person name="Kang S.C."/>
            <person name="Lee H."/>
            <person name="Ostrov N."/>
        </authorList>
    </citation>
    <scope>NUCLEOTIDE SEQUENCE [LARGE SCALE GENOMIC DNA]</scope>
    <source>
        <strain evidence="6 7">ATCC 49870</strain>
    </source>
</reference>
<dbReference type="InterPro" id="IPR029016">
    <property type="entry name" value="GAF-like_dom_sf"/>
</dbReference>
<dbReference type="Pfam" id="PF13185">
    <property type="entry name" value="GAF_2"/>
    <property type="match status" value="1"/>
</dbReference>
<evidence type="ECO:0000256" key="1">
    <source>
        <dbReference type="ARBA" id="ARBA00015125"/>
    </source>
</evidence>
<dbReference type="InterPro" id="IPR050706">
    <property type="entry name" value="Cyclic-di-GMP_PDE-like"/>
</dbReference>
<dbReference type="Pfam" id="PF00563">
    <property type="entry name" value="EAL"/>
    <property type="match status" value="1"/>
</dbReference>
<dbReference type="EMBL" id="CP140153">
    <property type="protein sequence ID" value="WQH15542.1"/>
    <property type="molecule type" value="Genomic_DNA"/>
</dbReference>
<dbReference type="SMART" id="SM00267">
    <property type="entry name" value="GGDEF"/>
    <property type="match status" value="1"/>
</dbReference>
<protein>
    <recommendedName>
        <fullName evidence="1">Diguanylate cyclase DosC</fullName>
    </recommendedName>
    <alternativeName>
        <fullName evidence="2">Direct oxygen-sensing cyclase</fullName>
    </alternativeName>
</protein>
<dbReference type="PROSITE" id="PS50887">
    <property type="entry name" value="GGDEF"/>
    <property type="match status" value="1"/>
</dbReference>
<dbReference type="SUPFAM" id="SSF46458">
    <property type="entry name" value="Globin-like"/>
    <property type="match status" value="1"/>
</dbReference>
<dbReference type="NCBIfam" id="TIGR00254">
    <property type="entry name" value="GGDEF"/>
    <property type="match status" value="1"/>
</dbReference>
<dbReference type="SUPFAM" id="SSF55073">
    <property type="entry name" value="Nucleotide cyclase"/>
    <property type="match status" value="1"/>
</dbReference>
<dbReference type="InterPro" id="IPR029787">
    <property type="entry name" value="Nucleotide_cyclase"/>
</dbReference>
<dbReference type="InterPro" id="IPR009050">
    <property type="entry name" value="Globin-like_sf"/>
</dbReference>
<dbReference type="Pfam" id="PF00990">
    <property type="entry name" value="GGDEF"/>
    <property type="match status" value="1"/>
</dbReference>
<evidence type="ECO:0000313" key="7">
    <source>
        <dbReference type="Proteomes" id="UP001327459"/>
    </source>
</evidence>
<dbReference type="InterPro" id="IPR044398">
    <property type="entry name" value="Globin-sensor_dom"/>
</dbReference>
<evidence type="ECO:0000256" key="3">
    <source>
        <dbReference type="SAM" id="Coils"/>
    </source>
</evidence>
<name>A0ABZ0YW83_9GAMM</name>
<dbReference type="InterPro" id="IPR000160">
    <property type="entry name" value="GGDEF_dom"/>
</dbReference>
<dbReference type="RefSeq" id="WP_322520570.1">
    <property type="nucleotide sequence ID" value="NZ_CP140153.1"/>
</dbReference>
<dbReference type="GO" id="GO:0052621">
    <property type="term" value="F:diguanylate cyclase activity"/>
    <property type="evidence" value="ECO:0007669"/>
    <property type="project" value="UniProtKB-EC"/>
</dbReference>
<dbReference type="Pfam" id="PF11563">
    <property type="entry name" value="Protoglobin"/>
    <property type="match status" value="1"/>
</dbReference>
<accession>A0ABZ0YW83</accession>
<evidence type="ECO:0000313" key="6">
    <source>
        <dbReference type="EMBL" id="WQH15542.1"/>
    </source>
</evidence>
<dbReference type="Proteomes" id="UP001327459">
    <property type="component" value="Chromosome"/>
</dbReference>
<dbReference type="Gene3D" id="3.30.70.270">
    <property type="match status" value="1"/>
</dbReference>
<dbReference type="Gene3D" id="3.20.20.450">
    <property type="entry name" value="EAL domain"/>
    <property type="match status" value="1"/>
</dbReference>